<keyword evidence="1" id="KW-1133">Transmembrane helix</keyword>
<comment type="caution">
    <text evidence="2">The sequence shown here is derived from an EMBL/GenBank/DDBJ whole genome shotgun (WGS) entry which is preliminary data.</text>
</comment>
<dbReference type="Proteomes" id="UP000279275">
    <property type="component" value="Unassembled WGS sequence"/>
</dbReference>
<name>A0A3M2LA51_9NOCA</name>
<dbReference type="AlphaFoldDB" id="A0A3M2LA51"/>
<feature type="transmembrane region" description="Helical" evidence="1">
    <location>
        <begin position="76"/>
        <end position="100"/>
    </location>
</feature>
<dbReference type="EMBL" id="RFFH01000002">
    <property type="protein sequence ID" value="RMI34447.1"/>
    <property type="molecule type" value="Genomic_DNA"/>
</dbReference>
<organism evidence="2 3">
    <name type="scientific">Nocardia stercoris</name>
    <dbReference type="NCBI Taxonomy" id="2483361"/>
    <lineage>
        <taxon>Bacteria</taxon>
        <taxon>Bacillati</taxon>
        <taxon>Actinomycetota</taxon>
        <taxon>Actinomycetes</taxon>
        <taxon>Mycobacteriales</taxon>
        <taxon>Nocardiaceae</taxon>
        <taxon>Nocardia</taxon>
    </lineage>
</organism>
<evidence type="ECO:0000256" key="1">
    <source>
        <dbReference type="SAM" id="Phobius"/>
    </source>
</evidence>
<feature type="transmembrane region" description="Helical" evidence="1">
    <location>
        <begin position="106"/>
        <end position="130"/>
    </location>
</feature>
<gene>
    <name evidence="2" type="ORF">EBN03_07370</name>
</gene>
<dbReference type="InterPro" id="IPR025557">
    <property type="entry name" value="DUF4282"/>
</dbReference>
<dbReference type="RefSeq" id="WP_122187371.1">
    <property type="nucleotide sequence ID" value="NZ_RFFH01000002.1"/>
</dbReference>
<dbReference type="OrthoDB" id="4568299at2"/>
<evidence type="ECO:0000313" key="3">
    <source>
        <dbReference type="Proteomes" id="UP000279275"/>
    </source>
</evidence>
<keyword evidence="3" id="KW-1185">Reference proteome</keyword>
<keyword evidence="1" id="KW-0812">Transmembrane</keyword>
<protein>
    <submittedName>
        <fullName evidence="2">DUF4282 domain-containing protein</fullName>
    </submittedName>
</protein>
<accession>A0A3M2LA51</accession>
<dbReference type="Pfam" id="PF14110">
    <property type="entry name" value="DUF4282"/>
    <property type="match status" value="1"/>
</dbReference>
<evidence type="ECO:0000313" key="2">
    <source>
        <dbReference type="EMBL" id="RMI34447.1"/>
    </source>
</evidence>
<reference evidence="2 3" key="1">
    <citation type="submission" date="2018-10" db="EMBL/GenBank/DDBJ databases">
        <title>Isolation from cow dung.</title>
        <authorList>
            <person name="Ling L."/>
        </authorList>
    </citation>
    <scope>NUCLEOTIDE SEQUENCE [LARGE SCALE GENOMIC DNA]</scope>
    <source>
        <strain evidence="2 3">NEAU-LL90</strain>
    </source>
</reference>
<sequence>MTDEPLGQDRIEPVEESDPRLFALRESASRRLSRHLAVDLEADDIDAEERTFRGWVDAAGRALLDMQFRRSATETLLPLAYPLGLVGAVVAPVVLTVLIWHSSLVLGLLFAVFVAVPLALVLAAVVRLMLEFVLNTSLLVRRVDHITDLADDLFQVLSEVAEPVSQLSEDVRAVQFWRFRKRPARK</sequence>
<keyword evidence="1" id="KW-0472">Membrane</keyword>
<proteinExistence type="predicted"/>